<name>A0A7X1U743_9PSED</name>
<dbReference type="AlphaFoldDB" id="A0A7X1U743"/>
<evidence type="ECO:0000313" key="7">
    <source>
        <dbReference type="EMBL" id="MQA57287.1"/>
    </source>
</evidence>
<dbReference type="InterPro" id="IPR004839">
    <property type="entry name" value="Aminotransferase_I/II_large"/>
</dbReference>
<evidence type="ECO:0000256" key="1">
    <source>
        <dbReference type="ARBA" id="ARBA00007970"/>
    </source>
</evidence>
<dbReference type="InterPro" id="IPR015424">
    <property type="entry name" value="PyrdxlP-dep_Trfase"/>
</dbReference>
<dbReference type="GO" id="GO:0030170">
    <property type="term" value="F:pyridoxal phosphate binding"/>
    <property type="evidence" value="ECO:0007669"/>
    <property type="project" value="InterPro"/>
</dbReference>
<evidence type="ECO:0000256" key="3">
    <source>
        <dbReference type="ARBA" id="ARBA00022679"/>
    </source>
</evidence>
<comment type="similarity">
    <text evidence="1">Belongs to the class-II pyridoxal-phosphate-dependent aminotransferase family. Histidinol-phosphate aminotransferase subfamily.</text>
</comment>
<dbReference type="Gene3D" id="3.40.640.10">
    <property type="entry name" value="Type I PLP-dependent aspartate aminotransferase-like (Major domain)"/>
    <property type="match status" value="1"/>
</dbReference>
<dbReference type="PANTHER" id="PTHR43643:SF3">
    <property type="entry name" value="HISTIDINOL-PHOSPHATE AMINOTRANSFERASE"/>
    <property type="match status" value="1"/>
</dbReference>
<dbReference type="SUPFAM" id="SSF53383">
    <property type="entry name" value="PLP-dependent transferases"/>
    <property type="match status" value="1"/>
</dbReference>
<comment type="caution">
    <text evidence="7">The sequence shown here is derived from an EMBL/GenBank/DDBJ whole genome shotgun (WGS) entry which is preliminary data.</text>
</comment>
<dbReference type="InterPro" id="IPR015421">
    <property type="entry name" value="PyrdxlP-dep_Trfase_major"/>
</dbReference>
<keyword evidence="4" id="KW-0663">Pyridoxal phosphate</keyword>
<feature type="domain" description="Aminotransferase class I/classII large" evidence="6">
    <location>
        <begin position="61"/>
        <end position="359"/>
    </location>
</feature>
<evidence type="ECO:0000256" key="4">
    <source>
        <dbReference type="ARBA" id="ARBA00022898"/>
    </source>
</evidence>
<dbReference type="NCBIfam" id="NF006580">
    <property type="entry name" value="PRK09105.1"/>
    <property type="match status" value="1"/>
</dbReference>
<feature type="signal peptide" evidence="5">
    <location>
        <begin position="1"/>
        <end position="27"/>
    </location>
</feature>
<sequence>MVEITRRSLVGLASALPLLALPGWSRAAEPAAPPLQSPSGDVLINFNESPWGPSPASRQAMQQGIAISGRYPYKIQYRLNALFARQQGIPEDHVQSFCGSKAALQHAVMAFTQDASLVMATPSYEAPREAAEGRQAKVHEVPLDASHAHDLQAMLAVDPAPGLLYLCNPNNPTGTLTPRKAIEQALARLPKGTVMLIDEAYIDFSTASTCIPLVKEHPQLLVLRTFSKIYGMAGARLGLAVGQPALLERLETYGGYNVPAASTLLGGLASLEDPKLLGERKRHNQQLRDQTIAWLQQRGFNCTASQANCFMVDVRRPAQEVVDALAARQVKIGRVWDSWPNWARVSIGDEQDMQRFRHAFAQVIPA</sequence>
<dbReference type="PANTHER" id="PTHR43643">
    <property type="entry name" value="HISTIDINOL-PHOSPHATE AMINOTRANSFERASE 2"/>
    <property type="match status" value="1"/>
</dbReference>
<evidence type="ECO:0000259" key="6">
    <source>
        <dbReference type="Pfam" id="PF00155"/>
    </source>
</evidence>
<accession>A0A7X1U743</accession>
<dbReference type="Gene3D" id="3.90.1150.10">
    <property type="entry name" value="Aspartate Aminotransferase, domain 1"/>
    <property type="match status" value="1"/>
</dbReference>
<gene>
    <name evidence="7" type="ORF">GDH07_28580</name>
</gene>
<organism evidence="7 8">
    <name type="scientific">Pseudomonas piscis</name>
    <dbReference type="NCBI Taxonomy" id="2614538"/>
    <lineage>
        <taxon>Bacteria</taxon>
        <taxon>Pseudomonadati</taxon>
        <taxon>Pseudomonadota</taxon>
        <taxon>Gammaproteobacteria</taxon>
        <taxon>Pseudomonadales</taxon>
        <taxon>Pseudomonadaceae</taxon>
        <taxon>Pseudomonas</taxon>
    </lineage>
</organism>
<reference evidence="7 8" key="1">
    <citation type="submission" date="2019-10" db="EMBL/GenBank/DDBJ databases">
        <title>Pseudomonas dajingensis sp. nov., isolated from the profound head ulcers of farmed Murray cod (Maccullochella peelii peelii).</title>
        <authorList>
            <person name="Liu Y."/>
        </authorList>
    </citation>
    <scope>NUCLEOTIDE SEQUENCE [LARGE SCALE GENOMIC DNA]</scope>
    <source>
        <strain evidence="7 8">MC042</strain>
    </source>
</reference>
<dbReference type="Pfam" id="PF00155">
    <property type="entry name" value="Aminotran_1_2"/>
    <property type="match status" value="1"/>
</dbReference>
<keyword evidence="2 7" id="KW-0032">Aminotransferase</keyword>
<dbReference type="Proteomes" id="UP000486534">
    <property type="component" value="Unassembled WGS sequence"/>
</dbReference>
<protein>
    <submittedName>
        <fullName evidence="7">Aminotransferase class I/II-fold pyridoxal phosphate-dependent enzyme</fullName>
    </submittedName>
</protein>
<proteinExistence type="inferred from homology"/>
<dbReference type="CDD" id="cd00609">
    <property type="entry name" value="AAT_like"/>
    <property type="match status" value="1"/>
</dbReference>
<dbReference type="InterPro" id="IPR050106">
    <property type="entry name" value="HistidinolP_aminotransfase"/>
</dbReference>
<evidence type="ECO:0000256" key="2">
    <source>
        <dbReference type="ARBA" id="ARBA00022576"/>
    </source>
</evidence>
<dbReference type="EMBL" id="WHUV01000006">
    <property type="protein sequence ID" value="MQA57287.1"/>
    <property type="molecule type" value="Genomic_DNA"/>
</dbReference>
<keyword evidence="3 7" id="KW-0808">Transferase</keyword>
<dbReference type="GO" id="GO:0008483">
    <property type="term" value="F:transaminase activity"/>
    <property type="evidence" value="ECO:0007669"/>
    <property type="project" value="UniProtKB-KW"/>
</dbReference>
<keyword evidence="5" id="KW-0732">Signal</keyword>
<feature type="chain" id="PRO_5030642524" evidence="5">
    <location>
        <begin position="28"/>
        <end position="366"/>
    </location>
</feature>
<evidence type="ECO:0000313" key="8">
    <source>
        <dbReference type="Proteomes" id="UP000486534"/>
    </source>
</evidence>
<dbReference type="InterPro" id="IPR015422">
    <property type="entry name" value="PyrdxlP-dep_Trfase_small"/>
</dbReference>
<dbReference type="RefSeq" id="WP_152899550.1">
    <property type="nucleotide sequence ID" value="NZ_JAOSLT010000001.1"/>
</dbReference>
<evidence type="ECO:0000256" key="5">
    <source>
        <dbReference type="SAM" id="SignalP"/>
    </source>
</evidence>